<keyword evidence="2" id="KW-1185">Reference proteome</keyword>
<accession>A0A4Y2S146</accession>
<dbReference type="AlphaFoldDB" id="A0A4Y2S146"/>
<dbReference type="Proteomes" id="UP000499080">
    <property type="component" value="Unassembled WGS sequence"/>
</dbReference>
<dbReference type="Gene3D" id="3.30.420.10">
    <property type="entry name" value="Ribonuclease H-like superfamily/Ribonuclease H"/>
    <property type="match status" value="1"/>
</dbReference>
<dbReference type="EMBL" id="BGPR01019362">
    <property type="protein sequence ID" value="GBN81693.1"/>
    <property type="molecule type" value="Genomic_DNA"/>
</dbReference>
<dbReference type="InterPro" id="IPR036397">
    <property type="entry name" value="RNaseH_sf"/>
</dbReference>
<evidence type="ECO:0000313" key="2">
    <source>
        <dbReference type="Proteomes" id="UP000499080"/>
    </source>
</evidence>
<comment type="caution">
    <text evidence="1">The sequence shown here is derived from an EMBL/GenBank/DDBJ whole genome shotgun (WGS) entry which is preliminary data.</text>
</comment>
<proteinExistence type="predicted"/>
<evidence type="ECO:0000313" key="1">
    <source>
        <dbReference type="EMBL" id="GBN81693.1"/>
    </source>
</evidence>
<dbReference type="SUPFAM" id="SSF53098">
    <property type="entry name" value="Ribonuclease H-like"/>
    <property type="match status" value="1"/>
</dbReference>
<organism evidence="1 2">
    <name type="scientific">Araneus ventricosus</name>
    <name type="common">Orbweaver spider</name>
    <name type="synonym">Epeira ventricosa</name>
    <dbReference type="NCBI Taxonomy" id="182803"/>
    <lineage>
        <taxon>Eukaryota</taxon>
        <taxon>Metazoa</taxon>
        <taxon>Ecdysozoa</taxon>
        <taxon>Arthropoda</taxon>
        <taxon>Chelicerata</taxon>
        <taxon>Arachnida</taxon>
        <taxon>Araneae</taxon>
        <taxon>Araneomorphae</taxon>
        <taxon>Entelegynae</taxon>
        <taxon>Araneoidea</taxon>
        <taxon>Araneidae</taxon>
        <taxon>Araneus</taxon>
    </lineage>
</organism>
<reference evidence="1 2" key="1">
    <citation type="journal article" date="2019" name="Sci. Rep.">
        <title>Orb-weaving spider Araneus ventricosus genome elucidates the spidroin gene catalogue.</title>
        <authorList>
            <person name="Kono N."/>
            <person name="Nakamura H."/>
            <person name="Ohtoshi R."/>
            <person name="Moran D.A.P."/>
            <person name="Shinohara A."/>
            <person name="Yoshida Y."/>
            <person name="Fujiwara M."/>
            <person name="Mori M."/>
            <person name="Tomita M."/>
            <person name="Arakawa K."/>
        </authorList>
    </citation>
    <scope>NUCLEOTIDE SEQUENCE [LARGE SCALE GENOMIC DNA]</scope>
</reference>
<dbReference type="CDD" id="cd09276">
    <property type="entry name" value="Rnase_HI_RT_non_LTR"/>
    <property type="match status" value="1"/>
</dbReference>
<dbReference type="GO" id="GO:0003676">
    <property type="term" value="F:nucleic acid binding"/>
    <property type="evidence" value="ECO:0007669"/>
    <property type="project" value="InterPro"/>
</dbReference>
<sequence length="151" mass="17420">MGLKDIFTDGSKLDDGVCSAFVYFEDGIEIDIRTFRLSDHISVFIAIRMTLEAAVNYIIDNDINNANIVSDYISALMTLQSLEDKRKILLFIKKKMYEYNGNIKLKQIRAHRVELGYERADKLAKKATQKDIIDLKFHKPKSKIKNESVEK</sequence>
<protein>
    <submittedName>
        <fullName evidence="1">Uncharacterized protein</fullName>
    </submittedName>
</protein>
<dbReference type="InterPro" id="IPR012337">
    <property type="entry name" value="RNaseH-like_sf"/>
</dbReference>
<gene>
    <name evidence="1" type="ORF">AVEN_88313_1</name>
</gene>
<name>A0A4Y2S146_ARAVE</name>